<evidence type="ECO:0000256" key="5">
    <source>
        <dbReference type="ARBA" id="ARBA00022723"/>
    </source>
</evidence>
<comment type="subcellular location">
    <subcellularLocation>
        <location evidence="1">Cytoplasm</location>
    </subcellularLocation>
</comment>
<evidence type="ECO:0000256" key="8">
    <source>
        <dbReference type="ARBA" id="ARBA00022777"/>
    </source>
</evidence>
<evidence type="ECO:0000256" key="10">
    <source>
        <dbReference type="ARBA" id="ARBA00022842"/>
    </source>
</evidence>
<comment type="catalytic activity">
    <reaction evidence="11">
        <text>D-ribose 5-phosphate + ATP = 5-phospho-alpha-D-ribose 1-diphosphate + AMP + H(+)</text>
        <dbReference type="Rhea" id="RHEA:15609"/>
        <dbReference type="ChEBI" id="CHEBI:15378"/>
        <dbReference type="ChEBI" id="CHEBI:30616"/>
        <dbReference type="ChEBI" id="CHEBI:58017"/>
        <dbReference type="ChEBI" id="CHEBI:78346"/>
        <dbReference type="ChEBI" id="CHEBI:456215"/>
        <dbReference type="EC" id="2.7.6.1"/>
    </reaction>
</comment>
<dbReference type="PANTHER" id="PTHR10210:SF36">
    <property type="entry name" value="RIBOSE-PHOSPHATE PYROPHOSPHOKINASE 5"/>
    <property type="match status" value="1"/>
</dbReference>
<dbReference type="EC" id="2.7.6.1" evidence="3"/>
<comment type="caution">
    <text evidence="12">The sequence shown here is derived from an EMBL/GenBank/DDBJ whole genome shotgun (WGS) entry which is preliminary data.</text>
</comment>
<dbReference type="Gene3D" id="3.40.50.2020">
    <property type="match status" value="2"/>
</dbReference>
<sequence length="265" mass="29248">MGSARRISVVTPLFPYSRQSKLSQRRRLLKSHANEPTEEIEGLKTGYKSWAATSGTLIASLIQESGADHLIVMDLHEPQYQGFFTIPVDSVYAEPVIINYIKTSIPNWRSAVVVSPTAGGAKRATSISNKLHLQFALVHNAGDRYQQESEAVGLVGDVTDRVTIMIDDMIDTASTMLNASKMLKAHGAKEIHVIVIHGIFSSDSIDKINKSSIDTIACTNSVPQDDFRSLCPKLQTIDVSTILGETIRRSFNGESVTKLYEYDEY</sequence>
<dbReference type="InterPro" id="IPR000836">
    <property type="entry name" value="PRTase_dom"/>
</dbReference>
<keyword evidence="8 12" id="KW-0418">Kinase</keyword>
<comment type="similarity">
    <text evidence="2">Belongs to the ribose-phosphate pyrophosphokinase family.</text>
</comment>
<dbReference type="GO" id="GO:0000287">
    <property type="term" value="F:magnesium ion binding"/>
    <property type="evidence" value="ECO:0007669"/>
    <property type="project" value="InterPro"/>
</dbReference>
<gene>
    <name evidence="12" type="ORF">AX774_g141</name>
</gene>
<dbReference type="InterPro" id="IPR005946">
    <property type="entry name" value="Rib-P_diPkinase"/>
</dbReference>
<dbReference type="AlphaFoldDB" id="A0A1R1PZ74"/>
<evidence type="ECO:0000256" key="2">
    <source>
        <dbReference type="ARBA" id="ARBA00006478"/>
    </source>
</evidence>
<evidence type="ECO:0000313" key="13">
    <source>
        <dbReference type="Proteomes" id="UP000188320"/>
    </source>
</evidence>
<keyword evidence="6" id="KW-0545">Nucleotide biosynthesis</keyword>
<evidence type="ECO:0000256" key="7">
    <source>
        <dbReference type="ARBA" id="ARBA00022741"/>
    </source>
</evidence>
<dbReference type="GO" id="GO:0006015">
    <property type="term" value="P:5-phosphoribose 1-diphosphate biosynthetic process"/>
    <property type="evidence" value="ECO:0007669"/>
    <property type="project" value="TreeGrafter"/>
</dbReference>
<evidence type="ECO:0000256" key="4">
    <source>
        <dbReference type="ARBA" id="ARBA00022679"/>
    </source>
</evidence>
<dbReference type="FunFam" id="3.40.50.2020:FF:000005">
    <property type="entry name" value="Ribose-phosphate pyrophosphokinase 1"/>
    <property type="match status" value="1"/>
</dbReference>
<dbReference type="EMBL" id="LSSK01000009">
    <property type="protein sequence ID" value="OMH86250.1"/>
    <property type="molecule type" value="Genomic_DNA"/>
</dbReference>
<evidence type="ECO:0000256" key="6">
    <source>
        <dbReference type="ARBA" id="ARBA00022727"/>
    </source>
</evidence>
<dbReference type="GO" id="GO:0005524">
    <property type="term" value="F:ATP binding"/>
    <property type="evidence" value="ECO:0007669"/>
    <property type="project" value="UniProtKB-KW"/>
</dbReference>
<keyword evidence="7" id="KW-0547">Nucleotide-binding</keyword>
<keyword evidence="13" id="KW-1185">Reference proteome</keyword>
<dbReference type="GO" id="GO:0016301">
    <property type="term" value="F:kinase activity"/>
    <property type="evidence" value="ECO:0007669"/>
    <property type="project" value="UniProtKB-KW"/>
</dbReference>
<evidence type="ECO:0000256" key="3">
    <source>
        <dbReference type="ARBA" id="ARBA00013247"/>
    </source>
</evidence>
<organism evidence="12 13">
    <name type="scientific">Zancudomyces culisetae</name>
    <name type="common">Gut fungus</name>
    <name type="synonym">Smittium culisetae</name>
    <dbReference type="NCBI Taxonomy" id="1213189"/>
    <lineage>
        <taxon>Eukaryota</taxon>
        <taxon>Fungi</taxon>
        <taxon>Fungi incertae sedis</taxon>
        <taxon>Zoopagomycota</taxon>
        <taxon>Kickxellomycotina</taxon>
        <taxon>Harpellomycetes</taxon>
        <taxon>Harpellales</taxon>
        <taxon>Legeriomycetaceae</taxon>
        <taxon>Zancudomyces</taxon>
    </lineage>
</organism>
<protein>
    <recommendedName>
        <fullName evidence="3">ribose-phosphate diphosphokinase</fullName>
        <ecNumber evidence="3">2.7.6.1</ecNumber>
    </recommendedName>
</protein>
<dbReference type="Proteomes" id="UP000188320">
    <property type="component" value="Unassembled WGS sequence"/>
</dbReference>
<keyword evidence="9" id="KW-0067">ATP-binding</keyword>
<evidence type="ECO:0000256" key="11">
    <source>
        <dbReference type="ARBA" id="ARBA00049535"/>
    </source>
</evidence>
<dbReference type="GO" id="GO:0006164">
    <property type="term" value="P:purine nucleotide biosynthetic process"/>
    <property type="evidence" value="ECO:0007669"/>
    <property type="project" value="TreeGrafter"/>
</dbReference>
<dbReference type="GO" id="GO:0005737">
    <property type="term" value="C:cytoplasm"/>
    <property type="evidence" value="ECO:0007669"/>
    <property type="project" value="UniProtKB-SubCell"/>
</dbReference>
<evidence type="ECO:0000256" key="1">
    <source>
        <dbReference type="ARBA" id="ARBA00004496"/>
    </source>
</evidence>
<keyword evidence="5" id="KW-0479">Metal-binding</keyword>
<dbReference type="Pfam" id="PF14572">
    <property type="entry name" value="Pribosyl_synth"/>
    <property type="match status" value="1"/>
</dbReference>
<name>A0A1R1PZ74_ZANCU</name>
<dbReference type="FunFam" id="3.40.50.2020:FF:000014">
    <property type="entry name" value="Ribose-phosphate pyrophosphokinase 1"/>
    <property type="match status" value="1"/>
</dbReference>
<keyword evidence="10" id="KW-0460">Magnesium</keyword>
<dbReference type="CDD" id="cd06223">
    <property type="entry name" value="PRTases_typeI"/>
    <property type="match status" value="1"/>
</dbReference>
<dbReference type="GO" id="GO:0004749">
    <property type="term" value="F:ribose phosphate diphosphokinase activity"/>
    <property type="evidence" value="ECO:0007669"/>
    <property type="project" value="UniProtKB-EC"/>
</dbReference>
<proteinExistence type="inferred from homology"/>
<dbReference type="InterPro" id="IPR029057">
    <property type="entry name" value="PRTase-like"/>
</dbReference>
<reference evidence="13" key="1">
    <citation type="submission" date="2017-01" db="EMBL/GenBank/DDBJ databases">
        <authorList>
            <person name="Wang Y."/>
            <person name="White M."/>
            <person name="Kvist S."/>
            <person name="Moncalvo J.-M."/>
        </authorList>
    </citation>
    <scope>NUCLEOTIDE SEQUENCE [LARGE SCALE GENOMIC DNA]</scope>
    <source>
        <strain evidence="13">COL-18-3</strain>
    </source>
</reference>
<evidence type="ECO:0000256" key="9">
    <source>
        <dbReference type="ARBA" id="ARBA00022840"/>
    </source>
</evidence>
<dbReference type="NCBIfam" id="TIGR01251">
    <property type="entry name" value="ribP_PPkin"/>
    <property type="match status" value="1"/>
</dbReference>
<dbReference type="PANTHER" id="PTHR10210">
    <property type="entry name" value="RIBOSE-PHOSPHATE DIPHOSPHOKINASE FAMILY MEMBER"/>
    <property type="match status" value="1"/>
</dbReference>
<keyword evidence="4" id="KW-0808">Transferase</keyword>
<dbReference type="OrthoDB" id="413572at2759"/>
<dbReference type="SUPFAM" id="SSF53271">
    <property type="entry name" value="PRTase-like"/>
    <property type="match status" value="1"/>
</dbReference>
<dbReference type="GO" id="GO:0002189">
    <property type="term" value="C:ribose phosphate diphosphokinase complex"/>
    <property type="evidence" value="ECO:0007669"/>
    <property type="project" value="TreeGrafter"/>
</dbReference>
<evidence type="ECO:0000313" key="12">
    <source>
        <dbReference type="EMBL" id="OMH86250.1"/>
    </source>
</evidence>
<accession>A0A1R1PZ74</accession>